<feature type="transmembrane region" description="Helical" evidence="5">
    <location>
        <begin position="80"/>
        <end position="98"/>
    </location>
</feature>
<keyword evidence="3 5" id="KW-1133">Transmembrane helix</keyword>
<gene>
    <name evidence="6" type="ORF">EHQ76_00535</name>
</gene>
<evidence type="ECO:0000256" key="2">
    <source>
        <dbReference type="ARBA" id="ARBA00022692"/>
    </source>
</evidence>
<dbReference type="GO" id="GO:0005886">
    <property type="term" value="C:plasma membrane"/>
    <property type="evidence" value="ECO:0007669"/>
    <property type="project" value="UniProtKB-SubCell"/>
</dbReference>
<feature type="transmembrane region" description="Helical" evidence="5">
    <location>
        <begin position="51"/>
        <end position="68"/>
    </location>
</feature>
<dbReference type="OrthoDB" id="980252at2"/>
<evidence type="ECO:0000313" key="7">
    <source>
        <dbReference type="Proteomes" id="UP000298429"/>
    </source>
</evidence>
<evidence type="ECO:0000256" key="3">
    <source>
        <dbReference type="ARBA" id="ARBA00022989"/>
    </source>
</evidence>
<comment type="caution">
    <text evidence="6">The sequence shown here is derived from an EMBL/GenBank/DDBJ whole genome shotgun (WGS) entry which is preliminary data.</text>
</comment>
<protein>
    <recommendedName>
        <fullName evidence="5">Probable membrane transporter protein</fullName>
    </recommendedName>
</protein>
<dbReference type="AlphaFoldDB" id="A0A5F2BUU5"/>
<dbReference type="PANTHER" id="PTHR43701:SF2">
    <property type="entry name" value="MEMBRANE TRANSPORTER PROTEIN YJNA-RELATED"/>
    <property type="match status" value="1"/>
</dbReference>
<organism evidence="6 7">
    <name type="scientific">Leptospira barantonii</name>
    <dbReference type="NCBI Taxonomy" id="2023184"/>
    <lineage>
        <taxon>Bacteria</taxon>
        <taxon>Pseudomonadati</taxon>
        <taxon>Spirochaetota</taxon>
        <taxon>Spirochaetia</taxon>
        <taxon>Leptospirales</taxon>
        <taxon>Leptospiraceae</taxon>
        <taxon>Leptospira</taxon>
    </lineage>
</organism>
<comment type="subcellular location">
    <subcellularLocation>
        <location evidence="5">Cell membrane</location>
        <topology evidence="5">Multi-pass membrane protein</topology>
    </subcellularLocation>
    <subcellularLocation>
        <location evidence="1">Membrane</location>
        <topology evidence="1">Multi-pass membrane protein</topology>
    </subcellularLocation>
</comment>
<keyword evidence="5" id="KW-1003">Cell membrane</keyword>
<dbReference type="InterPro" id="IPR002781">
    <property type="entry name" value="TM_pro_TauE-like"/>
</dbReference>
<feature type="transmembrane region" description="Helical" evidence="5">
    <location>
        <begin position="248"/>
        <end position="266"/>
    </location>
</feature>
<reference evidence="6 7" key="1">
    <citation type="journal article" date="2019" name="PLoS Negl. Trop. Dis.">
        <title>Revisiting the worldwide diversity of Leptospira species in the environment.</title>
        <authorList>
            <person name="Vincent A.T."/>
            <person name="Schiettekatte O."/>
            <person name="Bourhy P."/>
            <person name="Veyrier F.J."/>
            <person name="Picardeau M."/>
        </authorList>
    </citation>
    <scope>NUCLEOTIDE SEQUENCE [LARGE SCALE GENOMIC DNA]</scope>
    <source>
        <strain evidence="6 7">201702444</strain>
    </source>
</reference>
<evidence type="ECO:0000256" key="4">
    <source>
        <dbReference type="ARBA" id="ARBA00023136"/>
    </source>
</evidence>
<evidence type="ECO:0000256" key="5">
    <source>
        <dbReference type="RuleBase" id="RU363041"/>
    </source>
</evidence>
<evidence type="ECO:0000313" key="6">
    <source>
        <dbReference type="EMBL" id="TGM10172.1"/>
    </source>
</evidence>
<feature type="transmembrane region" description="Helical" evidence="5">
    <location>
        <begin position="139"/>
        <end position="169"/>
    </location>
</feature>
<sequence>MFDTLLLLIAGCLGGFLTGFAGIGGNAIFVPVLDYELGSLGVSGDMLVKSVIANSLFITIFTGSIVSFKQYKIGNFFPREVVWIAVSGILSSWAMTYLIKQGTWYSRNQFNVVFTALLFPLLLKLYLDKREKTTEDKILSVPVLLLLGIFVGAITSLSGLGGGIVLIPILSDLLKLNIKKAASISTGVVPFLAASVCISYMLETPALPYSSALRIGYVDFLFSIPLFIGTYALSSFGVKAAQKAEAKTIRYTFATVLLILFTKMAYELYKA</sequence>
<keyword evidence="2 5" id="KW-0812">Transmembrane</keyword>
<name>A0A5F2BUU5_9LEPT</name>
<keyword evidence="4 5" id="KW-0472">Membrane</keyword>
<feature type="transmembrane region" description="Helical" evidence="5">
    <location>
        <begin position="110"/>
        <end position="127"/>
    </location>
</feature>
<dbReference type="RefSeq" id="WP_135669284.1">
    <property type="nucleotide sequence ID" value="NZ_RQGN01000003.1"/>
</dbReference>
<accession>A0A5F2BUU5</accession>
<dbReference type="InterPro" id="IPR051598">
    <property type="entry name" value="TSUP/Inactive_protease-like"/>
</dbReference>
<dbReference type="Proteomes" id="UP000298429">
    <property type="component" value="Unassembled WGS sequence"/>
</dbReference>
<evidence type="ECO:0000256" key="1">
    <source>
        <dbReference type="ARBA" id="ARBA00004141"/>
    </source>
</evidence>
<dbReference type="Pfam" id="PF01925">
    <property type="entry name" value="TauE"/>
    <property type="match status" value="1"/>
</dbReference>
<proteinExistence type="inferred from homology"/>
<dbReference type="EMBL" id="RQGN01000003">
    <property type="protein sequence ID" value="TGM10172.1"/>
    <property type="molecule type" value="Genomic_DNA"/>
</dbReference>
<comment type="similarity">
    <text evidence="5">Belongs to the 4-toluene sulfonate uptake permease (TSUP) (TC 2.A.102) family.</text>
</comment>
<dbReference type="PANTHER" id="PTHR43701">
    <property type="entry name" value="MEMBRANE TRANSPORTER PROTEIN MJ0441-RELATED"/>
    <property type="match status" value="1"/>
</dbReference>
<feature type="transmembrane region" description="Helical" evidence="5">
    <location>
        <begin position="214"/>
        <end position="236"/>
    </location>
</feature>